<evidence type="ECO:0000256" key="1">
    <source>
        <dbReference type="ARBA" id="ARBA00005417"/>
    </source>
</evidence>
<dbReference type="GO" id="GO:0005524">
    <property type="term" value="F:ATP binding"/>
    <property type="evidence" value="ECO:0007669"/>
    <property type="project" value="UniProtKB-KW"/>
</dbReference>
<dbReference type="CDD" id="cd03255">
    <property type="entry name" value="ABC_MJ0796_LolCDE_FtsE"/>
    <property type="match status" value="1"/>
</dbReference>
<name>A0A1H9EN46_9LACT</name>
<evidence type="ECO:0000256" key="2">
    <source>
        <dbReference type="ARBA" id="ARBA00022448"/>
    </source>
</evidence>
<dbReference type="PROSITE" id="PS00211">
    <property type="entry name" value="ABC_TRANSPORTER_1"/>
    <property type="match status" value="1"/>
</dbReference>
<dbReference type="InterPro" id="IPR017911">
    <property type="entry name" value="MacB-like_ATP-bd"/>
</dbReference>
<dbReference type="GO" id="GO:0098796">
    <property type="term" value="C:membrane protein complex"/>
    <property type="evidence" value="ECO:0007669"/>
    <property type="project" value="UniProtKB-ARBA"/>
</dbReference>
<dbReference type="InterPro" id="IPR017871">
    <property type="entry name" value="ABC_transporter-like_CS"/>
</dbReference>
<dbReference type="OrthoDB" id="9791546at2"/>
<comment type="similarity">
    <text evidence="1">Belongs to the ABC transporter superfamily.</text>
</comment>
<dbReference type="SMART" id="SM00382">
    <property type="entry name" value="AAA"/>
    <property type="match status" value="1"/>
</dbReference>
<dbReference type="FunFam" id="3.40.50.300:FF:000032">
    <property type="entry name" value="Export ABC transporter ATP-binding protein"/>
    <property type="match status" value="1"/>
</dbReference>
<dbReference type="InterPro" id="IPR027417">
    <property type="entry name" value="P-loop_NTPase"/>
</dbReference>
<evidence type="ECO:0000256" key="3">
    <source>
        <dbReference type="ARBA" id="ARBA00022741"/>
    </source>
</evidence>
<keyword evidence="4 7" id="KW-0067">ATP-binding</keyword>
<dbReference type="PANTHER" id="PTHR42798:SF6">
    <property type="entry name" value="CELL DIVISION ATP-BINDING PROTEIN FTSE"/>
    <property type="match status" value="1"/>
</dbReference>
<dbReference type="AlphaFoldDB" id="A0A1H9EN46"/>
<evidence type="ECO:0000313" key="8">
    <source>
        <dbReference type="Proteomes" id="UP000198833"/>
    </source>
</evidence>
<accession>A0A1H9EN46</accession>
<dbReference type="Pfam" id="PF00005">
    <property type="entry name" value="ABC_tran"/>
    <property type="match status" value="1"/>
</dbReference>
<dbReference type="RefSeq" id="WP_092572040.1">
    <property type="nucleotide sequence ID" value="NZ_CALUDV010000024.1"/>
</dbReference>
<evidence type="ECO:0000256" key="5">
    <source>
        <dbReference type="ARBA" id="ARBA00022970"/>
    </source>
</evidence>
<dbReference type="STRING" id="89093.SAMN04488558_10776"/>
<dbReference type="InterPro" id="IPR003439">
    <property type="entry name" value="ABC_transporter-like_ATP-bd"/>
</dbReference>
<dbReference type="Proteomes" id="UP000198833">
    <property type="component" value="Unassembled WGS sequence"/>
</dbReference>
<dbReference type="GO" id="GO:0022857">
    <property type="term" value="F:transmembrane transporter activity"/>
    <property type="evidence" value="ECO:0007669"/>
    <property type="project" value="UniProtKB-ARBA"/>
</dbReference>
<keyword evidence="2" id="KW-0813">Transport</keyword>
<evidence type="ECO:0000313" key="7">
    <source>
        <dbReference type="EMBL" id="SEQ26643.1"/>
    </source>
</evidence>
<keyword evidence="3" id="KW-0547">Nucleotide-binding</keyword>
<feature type="domain" description="ABC transporter" evidence="6">
    <location>
        <begin position="4"/>
        <end position="226"/>
    </location>
</feature>
<proteinExistence type="inferred from homology"/>
<reference evidence="7 8" key="1">
    <citation type="submission" date="2016-10" db="EMBL/GenBank/DDBJ databases">
        <authorList>
            <person name="de Groot N.N."/>
        </authorList>
    </citation>
    <scope>NUCLEOTIDE SEQUENCE [LARGE SCALE GENOMIC DNA]</scope>
    <source>
        <strain evidence="7 8">DSM 15695</strain>
    </source>
</reference>
<evidence type="ECO:0000259" key="6">
    <source>
        <dbReference type="PROSITE" id="PS50893"/>
    </source>
</evidence>
<dbReference type="PANTHER" id="PTHR42798">
    <property type="entry name" value="LIPOPROTEIN-RELEASING SYSTEM ATP-BINDING PROTEIN LOLD"/>
    <property type="match status" value="1"/>
</dbReference>
<dbReference type="SUPFAM" id="SSF52540">
    <property type="entry name" value="P-loop containing nucleoside triphosphate hydrolases"/>
    <property type="match status" value="1"/>
</dbReference>
<dbReference type="Gene3D" id="3.40.50.300">
    <property type="entry name" value="P-loop containing nucleotide triphosphate hydrolases"/>
    <property type="match status" value="1"/>
</dbReference>
<evidence type="ECO:0000256" key="4">
    <source>
        <dbReference type="ARBA" id="ARBA00022840"/>
    </source>
</evidence>
<dbReference type="GO" id="GO:0006865">
    <property type="term" value="P:amino acid transport"/>
    <property type="evidence" value="ECO:0007669"/>
    <property type="project" value="UniProtKB-KW"/>
</dbReference>
<sequence>MEILRTEHLTKIYQQGKQDLYAVNDVSLKVDKGEFIALVGPSGSGKSTFLHMIGGVDSPTSGNIYIEGTNVVTYSEKELALFRRRKVGLIYQFYNLIPNLRVKHNIELPLKLDHRPVDLNFRDELLRKLGIENKLDYFPNELSGGQQQRVAIARSLIYRPAIILADEPTGNLDRGNSQEIIELLKYFNRSLKQTIIIITHDESIALQADRILTFVDGQLVGDDSNG</sequence>
<keyword evidence="5" id="KW-0029">Amino-acid transport</keyword>
<dbReference type="InterPro" id="IPR003593">
    <property type="entry name" value="AAA+_ATPase"/>
</dbReference>
<organism evidence="7 8">
    <name type="scientific">Ignavigranum ruoffiae</name>
    <dbReference type="NCBI Taxonomy" id="89093"/>
    <lineage>
        <taxon>Bacteria</taxon>
        <taxon>Bacillati</taxon>
        <taxon>Bacillota</taxon>
        <taxon>Bacilli</taxon>
        <taxon>Lactobacillales</taxon>
        <taxon>Aerococcaceae</taxon>
        <taxon>Ignavigranum</taxon>
    </lineage>
</organism>
<protein>
    <submittedName>
        <fullName evidence="7">Putative ABC transport system ATP-binding protein</fullName>
    </submittedName>
</protein>
<dbReference type="EMBL" id="FOEN01000007">
    <property type="protein sequence ID" value="SEQ26643.1"/>
    <property type="molecule type" value="Genomic_DNA"/>
</dbReference>
<gene>
    <name evidence="7" type="ORF">SAMN04488558_10776</name>
</gene>
<dbReference type="GO" id="GO:0016887">
    <property type="term" value="F:ATP hydrolysis activity"/>
    <property type="evidence" value="ECO:0007669"/>
    <property type="project" value="InterPro"/>
</dbReference>
<keyword evidence="8" id="KW-1185">Reference proteome</keyword>
<dbReference type="PROSITE" id="PS50893">
    <property type="entry name" value="ABC_TRANSPORTER_2"/>
    <property type="match status" value="1"/>
</dbReference>